<evidence type="ECO:0000259" key="6">
    <source>
        <dbReference type="PROSITE" id="PS50885"/>
    </source>
</evidence>
<dbReference type="GO" id="GO:0052621">
    <property type="term" value="F:diguanylate cyclase activity"/>
    <property type="evidence" value="ECO:0007669"/>
    <property type="project" value="UniProtKB-EC"/>
</dbReference>
<keyword evidence="9" id="KW-1185">Reference proteome</keyword>
<keyword evidence="3" id="KW-0175">Coiled coil</keyword>
<name>A0ABV4NGW6_9VIBR</name>
<evidence type="ECO:0000256" key="1">
    <source>
        <dbReference type="ARBA" id="ARBA00012528"/>
    </source>
</evidence>
<feature type="domain" description="HAMP" evidence="6">
    <location>
        <begin position="246"/>
        <end position="299"/>
    </location>
</feature>
<keyword evidence="5" id="KW-0472">Membrane</keyword>
<evidence type="ECO:0000256" key="5">
    <source>
        <dbReference type="SAM" id="Phobius"/>
    </source>
</evidence>
<dbReference type="Gene3D" id="6.10.340.10">
    <property type="match status" value="1"/>
</dbReference>
<comment type="catalytic activity">
    <reaction evidence="2">
        <text>2 GTP = 3',3'-c-di-GMP + 2 diphosphate</text>
        <dbReference type="Rhea" id="RHEA:24898"/>
        <dbReference type="ChEBI" id="CHEBI:33019"/>
        <dbReference type="ChEBI" id="CHEBI:37565"/>
        <dbReference type="ChEBI" id="CHEBI:58805"/>
        <dbReference type="EC" id="2.7.7.65"/>
    </reaction>
</comment>
<dbReference type="Pfam" id="PF00990">
    <property type="entry name" value="GGDEF"/>
    <property type="match status" value="1"/>
</dbReference>
<evidence type="ECO:0000256" key="3">
    <source>
        <dbReference type="SAM" id="Coils"/>
    </source>
</evidence>
<protein>
    <recommendedName>
        <fullName evidence="1">diguanylate cyclase</fullName>
        <ecNumber evidence="1">2.7.7.65</ecNumber>
    </recommendedName>
</protein>
<keyword evidence="8" id="KW-0548">Nucleotidyltransferase</keyword>
<feature type="domain" description="GGDEF" evidence="7">
    <location>
        <begin position="335"/>
        <end position="473"/>
    </location>
</feature>
<feature type="transmembrane region" description="Helical" evidence="5">
    <location>
        <begin position="223"/>
        <end position="244"/>
    </location>
</feature>
<dbReference type="Gene3D" id="3.30.70.270">
    <property type="match status" value="1"/>
</dbReference>
<dbReference type="InterPro" id="IPR003660">
    <property type="entry name" value="HAMP_dom"/>
</dbReference>
<sequence>MLRRLNLNQLLFVTHMLLVLWLVGSFSYTRYASEWSGKIASEVRLANSSMQHVLKDVSFAARGLNYNYVATQHALAGYDETPNLFYFEVIATSKNEESYNVAWAKDVGELWNTEALFEQNDELEISIKGLRERLITASEEDKFKLTYVLDRLLDKQDRLSNHIRLENLFGNIYFEPDFTHSDYVLDLDSCLLYLKLPLLNSEGSYLWAVFDATSLTQFKIDTIFLLAREAFIAILFSIALIVWASRRIIQPIHRLAESMEGDIDSIDVDSIPDQHRSDELGKLAQRYASLIRRIQNQMLGLRRQSLFDVLTGVYSRFAYETQANLTLESSWKNDRWFGLIIIDIDNFKAYNDEFGHATGDEALQAVAKAFRTSINPHSDKVYRFGGEEFVIVCEKSSASGVSSLAELLRTNVWLKKIQHPNNGGLGFVTCSVGVSMSRSSDREVSLKALFKQADLALYQAKDSGRNQVVIAGQRNAIIESDDDLQGNSHKEHRHCQTEQQDKTNENKEPVV</sequence>
<organism evidence="8 9">
    <name type="scientific">Vibrio gallaecicus</name>
    <dbReference type="NCBI Taxonomy" id="552386"/>
    <lineage>
        <taxon>Bacteria</taxon>
        <taxon>Pseudomonadati</taxon>
        <taxon>Pseudomonadota</taxon>
        <taxon>Gammaproteobacteria</taxon>
        <taxon>Vibrionales</taxon>
        <taxon>Vibrionaceae</taxon>
        <taxon>Vibrio</taxon>
    </lineage>
</organism>
<keyword evidence="5" id="KW-1133">Transmembrane helix</keyword>
<feature type="region of interest" description="Disordered" evidence="4">
    <location>
        <begin position="480"/>
        <end position="511"/>
    </location>
</feature>
<evidence type="ECO:0000313" key="9">
    <source>
        <dbReference type="Proteomes" id="UP001570417"/>
    </source>
</evidence>
<dbReference type="CDD" id="cd01949">
    <property type="entry name" value="GGDEF"/>
    <property type="match status" value="1"/>
</dbReference>
<evidence type="ECO:0000259" key="7">
    <source>
        <dbReference type="PROSITE" id="PS50887"/>
    </source>
</evidence>
<reference evidence="8 9" key="1">
    <citation type="journal article" date="2024" name="ISME J.">
        <title>Tailless and filamentous prophages are predominant in marine Vibrio.</title>
        <authorList>
            <person name="Steensen K."/>
            <person name="Seneca J."/>
            <person name="Bartlau N."/>
            <person name="Yu X.A."/>
            <person name="Hussain F.A."/>
            <person name="Polz M.F."/>
        </authorList>
    </citation>
    <scope>NUCLEOTIDE SEQUENCE [LARGE SCALE GENOMIC DNA]</scope>
    <source>
        <strain evidence="8 9">10N.222.51.A1</strain>
    </source>
</reference>
<proteinExistence type="predicted"/>
<evidence type="ECO:0000256" key="2">
    <source>
        <dbReference type="ARBA" id="ARBA00034247"/>
    </source>
</evidence>
<dbReference type="NCBIfam" id="TIGR00254">
    <property type="entry name" value="GGDEF"/>
    <property type="match status" value="1"/>
</dbReference>
<dbReference type="Proteomes" id="UP001570417">
    <property type="component" value="Unassembled WGS sequence"/>
</dbReference>
<dbReference type="SMART" id="SM00267">
    <property type="entry name" value="GGDEF"/>
    <property type="match status" value="1"/>
</dbReference>
<comment type="caution">
    <text evidence="8">The sequence shown here is derived from an EMBL/GenBank/DDBJ whole genome shotgun (WGS) entry which is preliminary data.</text>
</comment>
<dbReference type="InterPro" id="IPR000160">
    <property type="entry name" value="GGDEF_dom"/>
</dbReference>
<accession>A0ABV4NGW6</accession>
<evidence type="ECO:0000313" key="8">
    <source>
        <dbReference type="EMBL" id="MFA0570613.1"/>
    </source>
</evidence>
<dbReference type="EMBL" id="JBFRUW010000099">
    <property type="protein sequence ID" value="MFA0570613.1"/>
    <property type="molecule type" value="Genomic_DNA"/>
</dbReference>
<dbReference type="InterPro" id="IPR029787">
    <property type="entry name" value="Nucleotide_cyclase"/>
</dbReference>
<dbReference type="InterPro" id="IPR050469">
    <property type="entry name" value="Diguanylate_Cyclase"/>
</dbReference>
<dbReference type="RefSeq" id="WP_372268204.1">
    <property type="nucleotide sequence ID" value="NZ_JBFRUW010000099.1"/>
</dbReference>
<dbReference type="InterPro" id="IPR043128">
    <property type="entry name" value="Rev_trsase/Diguanyl_cyclase"/>
</dbReference>
<dbReference type="EC" id="2.7.7.65" evidence="1"/>
<dbReference type="PROSITE" id="PS50887">
    <property type="entry name" value="GGDEF"/>
    <property type="match status" value="1"/>
</dbReference>
<feature type="coiled-coil region" evidence="3">
    <location>
        <begin position="113"/>
        <end position="140"/>
    </location>
</feature>
<keyword evidence="8" id="KW-0808">Transferase</keyword>
<dbReference type="PROSITE" id="PS50885">
    <property type="entry name" value="HAMP"/>
    <property type="match status" value="1"/>
</dbReference>
<dbReference type="SUPFAM" id="SSF55073">
    <property type="entry name" value="Nucleotide cyclase"/>
    <property type="match status" value="1"/>
</dbReference>
<keyword evidence="5" id="KW-0812">Transmembrane</keyword>
<gene>
    <name evidence="8" type="ORF">AB4566_20360</name>
</gene>
<feature type="compositionally biased region" description="Basic and acidic residues" evidence="4">
    <location>
        <begin position="494"/>
        <end position="511"/>
    </location>
</feature>
<dbReference type="PANTHER" id="PTHR45138">
    <property type="entry name" value="REGULATORY COMPONENTS OF SENSORY TRANSDUCTION SYSTEM"/>
    <property type="match status" value="1"/>
</dbReference>
<dbReference type="PANTHER" id="PTHR45138:SF9">
    <property type="entry name" value="DIGUANYLATE CYCLASE DGCM-RELATED"/>
    <property type="match status" value="1"/>
</dbReference>
<evidence type="ECO:0000256" key="4">
    <source>
        <dbReference type="SAM" id="MobiDB-lite"/>
    </source>
</evidence>